<dbReference type="Proteomes" id="UP000092124">
    <property type="component" value="Unassembled WGS sequence"/>
</dbReference>
<keyword evidence="3" id="KW-1185">Reference proteome</keyword>
<evidence type="ECO:0000313" key="2">
    <source>
        <dbReference type="EMBL" id="OBS63619.1"/>
    </source>
</evidence>
<protein>
    <submittedName>
        <fullName evidence="2">Uncharacterized protein</fullName>
    </submittedName>
</protein>
<name>A0A1A6GCM8_NEOLE</name>
<accession>A0A1A6GCM8</accession>
<proteinExistence type="predicted"/>
<dbReference type="STRING" id="56216.A0A1A6GCM8"/>
<dbReference type="EMBL" id="LZPO01099511">
    <property type="protein sequence ID" value="OBS63619.1"/>
    <property type="molecule type" value="Genomic_DNA"/>
</dbReference>
<feature type="region of interest" description="Disordered" evidence="1">
    <location>
        <begin position="1"/>
        <end position="20"/>
    </location>
</feature>
<comment type="caution">
    <text evidence="2">The sequence shown here is derived from an EMBL/GenBank/DDBJ whole genome shotgun (WGS) entry which is preliminary data.</text>
</comment>
<sequence length="67" mass="7599">MEPYFEIRSENEANPKQELSEDVEFVTMSEEPIGDAEKNPESEEAFEIVDPVLYLLYAPNSGVLDFG</sequence>
<organism evidence="2 3">
    <name type="scientific">Neotoma lepida</name>
    <name type="common">Desert woodrat</name>
    <dbReference type="NCBI Taxonomy" id="56216"/>
    <lineage>
        <taxon>Eukaryota</taxon>
        <taxon>Metazoa</taxon>
        <taxon>Chordata</taxon>
        <taxon>Craniata</taxon>
        <taxon>Vertebrata</taxon>
        <taxon>Euteleostomi</taxon>
        <taxon>Mammalia</taxon>
        <taxon>Eutheria</taxon>
        <taxon>Euarchontoglires</taxon>
        <taxon>Glires</taxon>
        <taxon>Rodentia</taxon>
        <taxon>Myomorpha</taxon>
        <taxon>Muroidea</taxon>
        <taxon>Cricetidae</taxon>
        <taxon>Neotominae</taxon>
        <taxon>Neotoma</taxon>
    </lineage>
</organism>
<evidence type="ECO:0000256" key="1">
    <source>
        <dbReference type="SAM" id="MobiDB-lite"/>
    </source>
</evidence>
<dbReference type="AlphaFoldDB" id="A0A1A6GCM8"/>
<evidence type="ECO:0000313" key="3">
    <source>
        <dbReference type="Proteomes" id="UP000092124"/>
    </source>
</evidence>
<gene>
    <name evidence="2" type="ORF">A6R68_07879</name>
</gene>
<reference evidence="2 3" key="1">
    <citation type="submission" date="2016-06" db="EMBL/GenBank/DDBJ databases">
        <title>The Draft Genome Sequence and Annotation of the Desert Woodrat Neotoma lepida.</title>
        <authorList>
            <person name="Campbell M."/>
            <person name="Oakeson K.F."/>
            <person name="Yandell M."/>
            <person name="Halpert J.R."/>
            <person name="Dearing D."/>
        </authorList>
    </citation>
    <scope>NUCLEOTIDE SEQUENCE [LARGE SCALE GENOMIC DNA]</scope>
    <source>
        <strain evidence="2">417</strain>
        <tissue evidence="2">Liver</tissue>
    </source>
</reference>
<feature type="compositionally biased region" description="Basic and acidic residues" evidence="1">
    <location>
        <begin position="1"/>
        <end position="19"/>
    </location>
</feature>